<reference evidence="1 2" key="1">
    <citation type="submission" date="2018-06" db="EMBL/GenBank/DDBJ databases">
        <title>Genomic Encyclopedia of Type Strains, Phase IV (KMG-IV): sequencing the most valuable type-strain genomes for metagenomic binning, comparative biology and taxonomic classification.</title>
        <authorList>
            <person name="Goeker M."/>
        </authorList>
    </citation>
    <scope>NUCLEOTIDE SEQUENCE [LARGE SCALE GENOMIC DNA]</scope>
    <source>
        <strain evidence="1 2">DSM 25532</strain>
    </source>
</reference>
<organism evidence="1 2">
    <name type="scientific">Roseimicrobium gellanilyticum</name>
    <dbReference type="NCBI Taxonomy" id="748857"/>
    <lineage>
        <taxon>Bacteria</taxon>
        <taxon>Pseudomonadati</taxon>
        <taxon>Verrucomicrobiota</taxon>
        <taxon>Verrucomicrobiia</taxon>
        <taxon>Verrucomicrobiales</taxon>
        <taxon>Verrucomicrobiaceae</taxon>
        <taxon>Roseimicrobium</taxon>
    </lineage>
</organism>
<evidence type="ECO:0000313" key="2">
    <source>
        <dbReference type="Proteomes" id="UP000253426"/>
    </source>
</evidence>
<gene>
    <name evidence="1" type="ORF">DES53_11880</name>
</gene>
<protein>
    <submittedName>
        <fullName evidence="1">Uncharacterized protein</fullName>
    </submittedName>
</protein>
<accession>A0A366H2K0</accession>
<name>A0A366H2K0_9BACT</name>
<dbReference type="AlphaFoldDB" id="A0A366H2K0"/>
<proteinExistence type="predicted"/>
<comment type="caution">
    <text evidence="1">The sequence shown here is derived from an EMBL/GenBank/DDBJ whole genome shotgun (WGS) entry which is preliminary data.</text>
</comment>
<evidence type="ECO:0000313" key="1">
    <source>
        <dbReference type="EMBL" id="RBP36130.1"/>
    </source>
</evidence>
<keyword evidence="2" id="KW-1185">Reference proteome</keyword>
<sequence>MAKYILEDEGEDSRGNRVILERSRPHGLAEEIHAAIHDTHMLDSWVVTDGYGDWRKFDNEEDARDYFRSLCR</sequence>
<dbReference type="Proteomes" id="UP000253426">
    <property type="component" value="Unassembled WGS sequence"/>
</dbReference>
<dbReference type="RefSeq" id="WP_113962074.1">
    <property type="nucleotide sequence ID" value="NZ_QNRR01000018.1"/>
</dbReference>
<dbReference type="EMBL" id="QNRR01000018">
    <property type="protein sequence ID" value="RBP36130.1"/>
    <property type="molecule type" value="Genomic_DNA"/>
</dbReference>